<evidence type="ECO:0008006" key="3">
    <source>
        <dbReference type="Google" id="ProtNLM"/>
    </source>
</evidence>
<accession>A0ABR2Z4S8</accession>
<organism evidence="1 2">
    <name type="scientific">Coccomyxa subellipsoidea</name>
    <dbReference type="NCBI Taxonomy" id="248742"/>
    <lineage>
        <taxon>Eukaryota</taxon>
        <taxon>Viridiplantae</taxon>
        <taxon>Chlorophyta</taxon>
        <taxon>core chlorophytes</taxon>
        <taxon>Trebouxiophyceae</taxon>
        <taxon>Trebouxiophyceae incertae sedis</taxon>
        <taxon>Coccomyxaceae</taxon>
        <taxon>Coccomyxa</taxon>
    </lineage>
</organism>
<gene>
    <name evidence="1" type="ORF">WJX75_008244</name>
</gene>
<keyword evidence="2" id="KW-1185">Reference proteome</keyword>
<evidence type="ECO:0000313" key="1">
    <source>
        <dbReference type="EMBL" id="KAK9918944.1"/>
    </source>
</evidence>
<protein>
    <recommendedName>
        <fullName evidence="3">Ubiquitin-like domain-containing protein</fullName>
    </recommendedName>
</protein>
<reference evidence="1 2" key="1">
    <citation type="journal article" date="2024" name="Nat. Commun.">
        <title>Phylogenomics reveals the evolutionary origins of lichenization in chlorophyte algae.</title>
        <authorList>
            <person name="Puginier C."/>
            <person name="Libourel C."/>
            <person name="Otte J."/>
            <person name="Skaloud P."/>
            <person name="Haon M."/>
            <person name="Grisel S."/>
            <person name="Petersen M."/>
            <person name="Berrin J.G."/>
            <person name="Delaux P.M."/>
            <person name="Dal Grande F."/>
            <person name="Keller J."/>
        </authorList>
    </citation>
    <scope>NUCLEOTIDE SEQUENCE [LARGE SCALE GENOMIC DNA]</scope>
    <source>
        <strain evidence="1 2">SAG 216-7</strain>
    </source>
</reference>
<dbReference type="Proteomes" id="UP001491310">
    <property type="component" value="Unassembled WGS sequence"/>
</dbReference>
<comment type="caution">
    <text evidence="1">The sequence shown here is derived from an EMBL/GenBank/DDBJ whole genome shotgun (WGS) entry which is preliminary data.</text>
</comment>
<name>A0ABR2Z4S8_9CHLO</name>
<sequence>MAVRVQQSLPFYQDAVNDVQRSLPVRQLSVNEGSATKQCVRFQGETFSQLKERLLAAAVPGHNVRLLVDEVWTVLLDDEMLPEGDHLQIRTIDPGTDKSYAIVFKRKGCCLCDRRLTAFAKAKSVIELLSLMTWGHPWKAEAQAEREEMI</sequence>
<dbReference type="EMBL" id="JALJOT010000001">
    <property type="protein sequence ID" value="KAK9918944.1"/>
    <property type="molecule type" value="Genomic_DNA"/>
</dbReference>
<evidence type="ECO:0000313" key="2">
    <source>
        <dbReference type="Proteomes" id="UP001491310"/>
    </source>
</evidence>
<proteinExistence type="predicted"/>